<dbReference type="RefSeq" id="WP_163701455.1">
    <property type="nucleotide sequence ID" value="NZ_QXHD01000004.1"/>
</dbReference>
<sequence>MLLFASKRQATECLNMSASTLKRYRRSGEWIEGLHWVRINSRCIRYNLELLKDWLHNREDPVAHGRAIAIYQKSLLSNQKRTHKR</sequence>
<keyword evidence="2" id="KW-1185">Reference proteome</keyword>
<comment type="caution">
    <text evidence="1">The sequence shown here is derived from an EMBL/GenBank/DDBJ whole genome shotgun (WGS) entry which is preliminary data.</text>
</comment>
<gene>
    <name evidence="1" type="ORF">DXZ20_24240</name>
</gene>
<organism evidence="1 2">
    <name type="scientific">Adonisia turfae CCMR0081</name>
    <dbReference type="NCBI Taxonomy" id="2292702"/>
    <lineage>
        <taxon>Bacteria</taxon>
        <taxon>Bacillati</taxon>
        <taxon>Cyanobacteriota</taxon>
        <taxon>Adonisia</taxon>
        <taxon>Adonisia turfae</taxon>
    </lineage>
</organism>
<evidence type="ECO:0000313" key="2">
    <source>
        <dbReference type="Proteomes" id="UP000481033"/>
    </source>
</evidence>
<evidence type="ECO:0000313" key="1">
    <source>
        <dbReference type="EMBL" id="NEZ58693.1"/>
    </source>
</evidence>
<proteinExistence type="predicted"/>
<accession>A0A6M0RS85</accession>
<dbReference type="AlphaFoldDB" id="A0A6M0RS85"/>
<protein>
    <submittedName>
        <fullName evidence="1">Uncharacterized protein</fullName>
    </submittedName>
</protein>
<dbReference type="EMBL" id="QXHD01000004">
    <property type="protein sequence ID" value="NEZ58693.1"/>
    <property type="molecule type" value="Genomic_DNA"/>
</dbReference>
<name>A0A6M0RS85_9CYAN</name>
<dbReference type="Proteomes" id="UP000481033">
    <property type="component" value="Unassembled WGS sequence"/>
</dbReference>
<reference evidence="1 2" key="1">
    <citation type="journal article" date="2020" name="Microb. Ecol.">
        <title>Ecogenomics of the Marine Benthic Filamentous Cyanobacterium Adonisia.</title>
        <authorList>
            <person name="Walter J.M."/>
            <person name="Coutinho F.H."/>
            <person name="Leomil L."/>
            <person name="Hargreaves P.I."/>
            <person name="Campeao M.E."/>
            <person name="Vieira V.V."/>
            <person name="Silva B.S."/>
            <person name="Fistarol G.O."/>
            <person name="Salomon P.S."/>
            <person name="Sawabe T."/>
            <person name="Mino S."/>
            <person name="Hosokawa M."/>
            <person name="Miyashita H."/>
            <person name="Maruyama F."/>
            <person name="van Verk M.C."/>
            <person name="Dutilh B.E."/>
            <person name="Thompson C.C."/>
            <person name="Thompson F.L."/>
        </authorList>
    </citation>
    <scope>NUCLEOTIDE SEQUENCE [LARGE SCALE GENOMIC DNA]</scope>
    <source>
        <strain evidence="1 2">CCMR0081</strain>
    </source>
</reference>